<dbReference type="Pfam" id="PF04102">
    <property type="entry name" value="SlyX"/>
    <property type="match status" value="1"/>
</dbReference>
<dbReference type="AlphaFoldDB" id="W9VJI1"/>
<evidence type="ECO:0000256" key="1">
    <source>
        <dbReference type="SAM" id="Coils"/>
    </source>
</evidence>
<accession>W9VJI1</accession>
<dbReference type="EMBL" id="AONC01000014">
    <property type="protein sequence ID" value="EXJ16222.1"/>
    <property type="molecule type" value="Genomic_DNA"/>
</dbReference>
<organism evidence="2 3">
    <name type="scientific">Imhoffiella purpurea</name>
    <dbReference type="NCBI Taxonomy" id="1249627"/>
    <lineage>
        <taxon>Bacteria</taxon>
        <taxon>Pseudomonadati</taxon>
        <taxon>Pseudomonadota</taxon>
        <taxon>Gammaproteobacteria</taxon>
        <taxon>Chromatiales</taxon>
        <taxon>Chromatiaceae</taxon>
        <taxon>Imhoffiella</taxon>
    </lineage>
</organism>
<protein>
    <recommendedName>
        <fullName evidence="4">SlyX protein</fullName>
    </recommendedName>
</protein>
<name>W9VJI1_9GAMM</name>
<evidence type="ECO:0008006" key="4">
    <source>
        <dbReference type="Google" id="ProtNLM"/>
    </source>
</evidence>
<evidence type="ECO:0000313" key="3">
    <source>
        <dbReference type="Proteomes" id="UP000019460"/>
    </source>
</evidence>
<dbReference type="Proteomes" id="UP000019460">
    <property type="component" value="Unassembled WGS sequence"/>
</dbReference>
<dbReference type="InterPro" id="IPR007236">
    <property type="entry name" value="SlyX"/>
</dbReference>
<keyword evidence="1" id="KW-0175">Coiled coil</keyword>
<proteinExistence type="predicted"/>
<evidence type="ECO:0000313" key="2">
    <source>
        <dbReference type="EMBL" id="EXJ16222.1"/>
    </source>
</evidence>
<sequence length="58" mass="6783">MRQTYQEEDLAQLNLSVLRQQQEIDALRQELQRLKEMMATLVQNAPGAPPVQEHPPHY</sequence>
<feature type="coiled-coil region" evidence="1">
    <location>
        <begin position="10"/>
        <end position="44"/>
    </location>
</feature>
<dbReference type="STRING" id="1249627.D779_0527"/>
<reference evidence="2 3" key="1">
    <citation type="submission" date="2012-11" db="EMBL/GenBank/DDBJ databases">
        <title>Genome assembly of Thiorhodococcus sp. AK35.</title>
        <authorList>
            <person name="Nupur N."/>
            <person name="Khatri I."/>
            <person name="Subramanian S."/>
            <person name="Pinnaka A."/>
        </authorList>
    </citation>
    <scope>NUCLEOTIDE SEQUENCE [LARGE SCALE GENOMIC DNA]</scope>
    <source>
        <strain evidence="2 3">AK35</strain>
    </source>
</reference>
<gene>
    <name evidence="2" type="ORF">D779_0527</name>
</gene>
<keyword evidence="3" id="KW-1185">Reference proteome</keyword>
<comment type="caution">
    <text evidence="2">The sequence shown here is derived from an EMBL/GenBank/DDBJ whole genome shotgun (WGS) entry which is preliminary data.</text>
</comment>